<protein>
    <submittedName>
        <fullName evidence="1">Uncharacterized protein</fullName>
    </submittedName>
</protein>
<proteinExistence type="predicted"/>
<organism evidence="1 2">
    <name type="scientific">Rotaria magnacalcarata</name>
    <dbReference type="NCBI Taxonomy" id="392030"/>
    <lineage>
        <taxon>Eukaryota</taxon>
        <taxon>Metazoa</taxon>
        <taxon>Spiralia</taxon>
        <taxon>Gnathifera</taxon>
        <taxon>Rotifera</taxon>
        <taxon>Eurotatoria</taxon>
        <taxon>Bdelloidea</taxon>
        <taxon>Philodinida</taxon>
        <taxon>Philodinidae</taxon>
        <taxon>Rotaria</taxon>
    </lineage>
</organism>
<dbReference type="Proteomes" id="UP000663855">
    <property type="component" value="Unassembled WGS sequence"/>
</dbReference>
<dbReference type="AlphaFoldDB" id="A0A814RTA1"/>
<accession>A0A814RTA1</accession>
<name>A0A814RTA1_9BILA</name>
<dbReference type="EMBL" id="CAJNOV010003282">
    <property type="protein sequence ID" value="CAF1137121.1"/>
    <property type="molecule type" value="Genomic_DNA"/>
</dbReference>
<reference evidence="1" key="1">
    <citation type="submission" date="2021-02" db="EMBL/GenBank/DDBJ databases">
        <authorList>
            <person name="Nowell W R."/>
        </authorList>
    </citation>
    <scope>NUCLEOTIDE SEQUENCE</scope>
</reference>
<gene>
    <name evidence="1" type="ORF">CJN711_LOCUS8856</name>
</gene>
<comment type="caution">
    <text evidence="1">The sequence shown here is derived from an EMBL/GenBank/DDBJ whole genome shotgun (WGS) entry which is preliminary data.</text>
</comment>
<sequence length="183" mass="21549">MLQLKVNLWKKKYLIYHNDIIGDARICLNCSTSHYSNIAIIYDSDLMCIHSLLWKKIVHIIMVYGQRTEARIQYRGTREESTRVSKERRNSEDSNIEEDVHLNEYDEEPTEILACFSMLPNDILNDDENNKQLHQIELSAFHELGNNQERDDVMHDNINLLHIRGKNISDYAGQVLRCLFARE</sequence>
<evidence type="ECO:0000313" key="2">
    <source>
        <dbReference type="Proteomes" id="UP000663855"/>
    </source>
</evidence>
<evidence type="ECO:0000313" key="1">
    <source>
        <dbReference type="EMBL" id="CAF1137121.1"/>
    </source>
</evidence>